<dbReference type="EMBL" id="FXAF01000002">
    <property type="protein sequence ID" value="SMF10959.1"/>
    <property type="molecule type" value="Genomic_DNA"/>
</dbReference>
<evidence type="ECO:0000313" key="3">
    <source>
        <dbReference type="EMBL" id="SMF10959.1"/>
    </source>
</evidence>
<protein>
    <submittedName>
        <fullName evidence="3">Transcriptional regulator, contains XRE-family HTH domain</fullName>
    </submittedName>
</protein>
<evidence type="ECO:0000313" key="4">
    <source>
        <dbReference type="Proteomes" id="UP000192903"/>
    </source>
</evidence>
<feature type="domain" description="HTH cro/C1-type" evidence="2">
    <location>
        <begin position="20"/>
        <end position="74"/>
    </location>
</feature>
<dbReference type="STRING" id="464029.SAMN02982989_5220"/>
<dbReference type="SMART" id="SM00530">
    <property type="entry name" value="HTH_XRE"/>
    <property type="match status" value="1"/>
</dbReference>
<organism evidence="3 4">
    <name type="scientific">Xaviernesmea oryzae</name>
    <dbReference type="NCBI Taxonomy" id="464029"/>
    <lineage>
        <taxon>Bacteria</taxon>
        <taxon>Pseudomonadati</taxon>
        <taxon>Pseudomonadota</taxon>
        <taxon>Alphaproteobacteria</taxon>
        <taxon>Hyphomicrobiales</taxon>
        <taxon>Rhizobiaceae</taxon>
        <taxon>Rhizobium/Agrobacterium group</taxon>
        <taxon>Xaviernesmea</taxon>
    </lineage>
</organism>
<keyword evidence="4" id="KW-1185">Reference proteome</keyword>
<dbReference type="OrthoDB" id="9797172at2"/>
<dbReference type="InterPro" id="IPR001387">
    <property type="entry name" value="Cro/C1-type_HTH"/>
</dbReference>
<dbReference type="GO" id="GO:0003677">
    <property type="term" value="F:DNA binding"/>
    <property type="evidence" value="ECO:0007669"/>
    <property type="project" value="UniProtKB-KW"/>
</dbReference>
<dbReference type="PANTHER" id="PTHR46797:SF1">
    <property type="entry name" value="METHYLPHOSPHONATE SYNTHASE"/>
    <property type="match status" value="1"/>
</dbReference>
<sequence>MGSLVRNQAHVVNMHIGHHIRLARQMRKMTQGQLAEQINLTFQQVQKYERGSNRVSVSTLVLIAHALAVPVTYFFEGLQPDDKAADTTGSGLSAEGWEIAALVTGISRRALRRRLLSIAREIADIDAELNDPQDPQE</sequence>
<dbReference type="Pfam" id="PF01381">
    <property type="entry name" value="HTH_3"/>
    <property type="match status" value="1"/>
</dbReference>
<keyword evidence="1" id="KW-0238">DNA-binding</keyword>
<dbReference type="Gene3D" id="1.10.260.40">
    <property type="entry name" value="lambda repressor-like DNA-binding domains"/>
    <property type="match status" value="1"/>
</dbReference>
<dbReference type="AlphaFoldDB" id="A0A1X7D8V2"/>
<dbReference type="PROSITE" id="PS50943">
    <property type="entry name" value="HTH_CROC1"/>
    <property type="match status" value="1"/>
</dbReference>
<proteinExistence type="predicted"/>
<dbReference type="Proteomes" id="UP000192903">
    <property type="component" value="Unassembled WGS sequence"/>
</dbReference>
<dbReference type="SUPFAM" id="SSF47413">
    <property type="entry name" value="lambda repressor-like DNA-binding domains"/>
    <property type="match status" value="1"/>
</dbReference>
<reference evidence="4" key="1">
    <citation type="submission" date="2017-04" db="EMBL/GenBank/DDBJ databases">
        <authorList>
            <person name="Varghese N."/>
            <person name="Submissions S."/>
        </authorList>
    </citation>
    <scope>NUCLEOTIDE SEQUENCE [LARGE SCALE GENOMIC DNA]</scope>
    <source>
        <strain evidence="4">B4P</strain>
    </source>
</reference>
<dbReference type="InterPro" id="IPR050807">
    <property type="entry name" value="TransReg_Diox_bact_type"/>
</dbReference>
<dbReference type="InterPro" id="IPR010982">
    <property type="entry name" value="Lambda_DNA-bd_dom_sf"/>
</dbReference>
<gene>
    <name evidence="3" type="ORF">SAMN02982989_5220</name>
</gene>
<evidence type="ECO:0000256" key="1">
    <source>
        <dbReference type="ARBA" id="ARBA00023125"/>
    </source>
</evidence>
<dbReference type="GO" id="GO:0003700">
    <property type="term" value="F:DNA-binding transcription factor activity"/>
    <property type="evidence" value="ECO:0007669"/>
    <property type="project" value="TreeGrafter"/>
</dbReference>
<accession>A0A1X7D8V2</accession>
<name>A0A1X7D8V2_9HYPH</name>
<evidence type="ECO:0000259" key="2">
    <source>
        <dbReference type="PROSITE" id="PS50943"/>
    </source>
</evidence>
<dbReference type="CDD" id="cd00093">
    <property type="entry name" value="HTH_XRE"/>
    <property type="match status" value="1"/>
</dbReference>
<dbReference type="PANTHER" id="PTHR46797">
    <property type="entry name" value="HTH-TYPE TRANSCRIPTIONAL REGULATOR"/>
    <property type="match status" value="1"/>
</dbReference>
<dbReference type="GO" id="GO:0005829">
    <property type="term" value="C:cytosol"/>
    <property type="evidence" value="ECO:0007669"/>
    <property type="project" value="TreeGrafter"/>
</dbReference>